<dbReference type="InterPro" id="IPR003856">
    <property type="entry name" value="LPS_length_determ_N"/>
</dbReference>
<evidence type="ECO:0000256" key="11">
    <source>
        <dbReference type="ARBA" id="ARBA00022777"/>
    </source>
</evidence>
<dbReference type="EC" id="2.7.10.2" evidence="5"/>
<name>A0ABP7CQT5_9MICC</name>
<evidence type="ECO:0000256" key="17">
    <source>
        <dbReference type="SAM" id="MobiDB-lite"/>
    </source>
</evidence>
<comment type="similarity">
    <text evidence="2">Belongs to the CpsC/CapA family.</text>
</comment>
<feature type="compositionally biased region" description="Basic and acidic residues" evidence="17">
    <location>
        <begin position="448"/>
        <end position="465"/>
    </location>
</feature>
<comment type="similarity">
    <text evidence="3">Belongs to the CpsD/CapB family.</text>
</comment>
<dbReference type="Pfam" id="PF13614">
    <property type="entry name" value="AAA_31"/>
    <property type="match status" value="1"/>
</dbReference>
<keyword evidence="9" id="KW-0812">Transmembrane</keyword>
<evidence type="ECO:0000256" key="15">
    <source>
        <dbReference type="ARBA" id="ARBA00023137"/>
    </source>
</evidence>
<dbReference type="Proteomes" id="UP001500752">
    <property type="component" value="Unassembled WGS sequence"/>
</dbReference>
<keyword evidence="22" id="KW-1185">Reference proteome</keyword>
<evidence type="ECO:0000256" key="10">
    <source>
        <dbReference type="ARBA" id="ARBA00022741"/>
    </source>
</evidence>
<evidence type="ECO:0000256" key="13">
    <source>
        <dbReference type="ARBA" id="ARBA00022989"/>
    </source>
</evidence>
<evidence type="ECO:0000256" key="14">
    <source>
        <dbReference type="ARBA" id="ARBA00023136"/>
    </source>
</evidence>
<comment type="caution">
    <text evidence="21">The sequence shown here is derived from an EMBL/GenBank/DDBJ whole genome shotgun (WGS) entry which is preliminary data.</text>
</comment>
<feature type="chain" id="PRO_5046457480" description="non-specific protein-tyrosine kinase" evidence="18">
    <location>
        <begin position="24"/>
        <end position="465"/>
    </location>
</feature>
<keyword evidence="12" id="KW-0067">ATP-binding</keyword>
<evidence type="ECO:0000256" key="5">
    <source>
        <dbReference type="ARBA" id="ARBA00011903"/>
    </source>
</evidence>
<keyword evidence="10" id="KW-0547">Nucleotide-binding</keyword>
<evidence type="ECO:0000256" key="18">
    <source>
        <dbReference type="SAM" id="SignalP"/>
    </source>
</evidence>
<dbReference type="InterPro" id="IPR005702">
    <property type="entry name" value="Wzc-like_C"/>
</dbReference>
<dbReference type="InterPro" id="IPR027417">
    <property type="entry name" value="P-loop_NTPase"/>
</dbReference>
<comment type="catalytic activity">
    <reaction evidence="16">
        <text>L-tyrosyl-[protein] + ATP = O-phospho-L-tyrosyl-[protein] + ADP + H(+)</text>
        <dbReference type="Rhea" id="RHEA:10596"/>
        <dbReference type="Rhea" id="RHEA-COMP:10136"/>
        <dbReference type="Rhea" id="RHEA-COMP:20101"/>
        <dbReference type="ChEBI" id="CHEBI:15378"/>
        <dbReference type="ChEBI" id="CHEBI:30616"/>
        <dbReference type="ChEBI" id="CHEBI:46858"/>
        <dbReference type="ChEBI" id="CHEBI:61978"/>
        <dbReference type="ChEBI" id="CHEBI:456216"/>
        <dbReference type="EC" id="2.7.10.2"/>
    </reaction>
</comment>
<sequence length="465" mass="48944">MHGWWKVLICAAFGAALAVGATAASTPQYESKIGFFVVAPSSENQSALEADELVRGRIDSYTALMTSRQFMTQLVRASDEPLKEEQLAGAISASGNPDQQSLTVTVRAADPDRALAIAESVATNFGKLVNDLEADSAKPQTVLNVVSEPQLGKEPVTPRPKLNLLLGILAGLVLGAAIVILKRQADETVRSPRQLELEPALPLLATIPLDRAVRRPQSGADPGTSLVLTESARRLRTSLRFGPDYSGHSVLAVTSPRRGDGKTTTALYLALALAEAGERVLLVEADLRNPTLAHRLGIPAEPGLSEALSLPTPAGTVRSNYRPRLDVLPAGSRIGNSAPLLGSPAMAELLEQARADYDVVVLDTTSLLPFADAAVAAALSDRAIMVARYGRTPLEDIAVGLNALKAVQATVVGTTLNALPLSRAEVRTYAGGQRSEAASEAEAQDTEAAAKHVLEEDADTAGRRS</sequence>
<evidence type="ECO:0000256" key="7">
    <source>
        <dbReference type="ARBA" id="ARBA00022519"/>
    </source>
</evidence>
<evidence type="ECO:0000256" key="8">
    <source>
        <dbReference type="ARBA" id="ARBA00022679"/>
    </source>
</evidence>
<dbReference type="Gene3D" id="3.40.50.300">
    <property type="entry name" value="P-loop containing nucleotide triphosphate hydrolases"/>
    <property type="match status" value="1"/>
</dbReference>
<evidence type="ECO:0000313" key="21">
    <source>
        <dbReference type="EMBL" id="GAA3693069.1"/>
    </source>
</evidence>
<feature type="domain" description="Polysaccharide chain length determinant N-terminal" evidence="19">
    <location>
        <begin position="2"/>
        <end position="76"/>
    </location>
</feature>
<protein>
    <recommendedName>
        <fullName evidence="5">non-specific protein-tyrosine kinase</fullName>
        <ecNumber evidence="5">2.7.10.2</ecNumber>
    </recommendedName>
</protein>
<evidence type="ECO:0000313" key="22">
    <source>
        <dbReference type="Proteomes" id="UP001500752"/>
    </source>
</evidence>
<evidence type="ECO:0000259" key="19">
    <source>
        <dbReference type="Pfam" id="PF02706"/>
    </source>
</evidence>
<evidence type="ECO:0000256" key="2">
    <source>
        <dbReference type="ARBA" id="ARBA00006683"/>
    </source>
</evidence>
<evidence type="ECO:0000256" key="4">
    <source>
        <dbReference type="ARBA" id="ARBA00008883"/>
    </source>
</evidence>
<evidence type="ECO:0000256" key="1">
    <source>
        <dbReference type="ARBA" id="ARBA00004429"/>
    </source>
</evidence>
<dbReference type="Pfam" id="PF02706">
    <property type="entry name" value="Wzz"/>
    <property type="match status" value="1"/>
</dbReference>
<keyword evidence="6" id="KW-1003">Cell membrane</keyword>
<evidence type="ECO:0000256" key="12">
    <source>
        <dbReference type="ARBA" id="ARBA00022840"/>
    </source>
</evidence>
<dbReference type="PANTHER" id="PTHR32309:SF13">
    <property type="entry name" value="FERRIC ENTEROBACTIN TRANSPORT PROTEIN FEPE"/>
    <property type="match status" value="1"/>
</dbReference>
<proteinExistence type="inferred from homology"/>
<comment type="similarity">
    <text evidence="4">Belongs to the etk/wzc family.</text>
</comment>
<evidence type="ECO:0000256" key="3">
    <source>
        <dbReference type="ARBA" id="ARBA00007316"/>
    </source>
</evidence>
<evidence type="ECO:0000256" key="16">
    <source>
        <dbReference type="ARBA" id="ARBA00051245"/>
    </source>
</evidence>
<dbReference type="PANTHER" id="PTHR32309">
    <property type="entry name" value="TYROSINE-PROTEIN KINASE"/>
    <property type="match status" value="1"/>
</dbReference>
<gene>
    <name evidence="21" type="ORF">GCM10023081_33050</name>
</gene>
<keyword evidence="15" id="KW-0829">Tyrosine-protein kinase</keyword>
<feature type="signal peptide" evidence="18">
    <location>
        <begin position="1"/>
        <end position="23"/>
    </location>
</feature>
<comment type="subcellular location">
    <subcellularLocation>
        <location evidence="1">Cell inner membrane</location>
        <topology evidence="1">Multi-pass membrane protein</topology>
    </subcellularLocation>
</comment>
<evidence type="ECO:0000256" key="6">
    <source>
        <dbReference type="ARBA" id="ARBA00022475"/>
    </source>
</evidence>
<evidence type="ECO:0000259" key="20">
    <source>
        <dbReference type="Pfam" id="PF13614"/>
    </source>
</evidence>
<keyword evidence="18" id="KW-0732">Signal</keyword>
<dbReference type="CDD" id="cd05387">
    <property type="entry name" value="BY-kinase"/>
    <property type="match status" value="1"/>
</dbReference>
<reference evidence="22" key="1">
    <citation type="journal article" date="2019" name="Int. J. Syst. Evol. Microbiol.">
        <title>The Global Catalogue of Microorganisms (GCM) 10K type strain sequencing project: providing services to taxonomists for standard genome sequencing and annotation.</title>
        <authorList>
            <consortium name="The Broad Institute Genomics Platform"/>
            <consortium name="The Broad Institute Genome Sequencing Center for Infectious Disease"/>
            <person name="Wu L."/>
            <person name="Ma J."/>
        </authorList>
    </citation>
    <scope>NUCLEOTIDE SEQUENCE [LARGE SCALE GENOMIC DNA]</scope>
    <source>
        <strain evidence="22">JCM 30742</strain>
    </source>
</reference>
<dbReference type="InterPro" id="IPR050445">
    <property type="entry name" value="Bact_polysacc_biosynth/exp"/>
</dbReference>
<keyword evidence="7" id="KW-0997">Cell inner membrane</keyword>
<evidence type="ECO:0000256" key="9">
    <source>
        <dbReference type="ARBA" id="ARBA00022692"/>
    </source>
</evidence>
<keyword evidence="8" id="KW-0808">Transferase</keyword>
<keyword evidence="11" id="KW-0418">Kinase</keyword>
<dbReference type="SUPFAM" id="SSF52540">
    <property type="entry name" value="P-loop containing nucleoside triphosphate hydrolases"/>
    <property type="match status" value="1"/>
</dbReference>
<feature type="domain" description="AAA" evidence="20">
    <location>
        <begin position="250"/>
        <end position="409"/>
    </location>
</feature>
<keyword evidence="14" id="KW-0472">Membrane</keyword>
<dbReference type="EMBL" id="BAABEO010000023">
    <property type="protein sequence ID" value="GAA3693069.1"/>
    <property type="molecule type" value="Genomic_DNA"/>
</dbReference>
<feature type="region of interest" description="Disordered" evidence="17">
    <location>
        <begin position="430"/>
        <end position="465"/>
    </location>
</feature>
<dbReference type="InterPro" id="IPR025669">
    <property type="entry name" value="AAA_dom"/>
</dbReference>
<accession>A0ABP7CQT5</accession>
<keyword evidence="13" id="KW-1133">Transmembrane helix</keyword>
<organism evidence="21 22">
    <name type="scientific">Arthrobacter ginkgonis</name>
    <dbReference type="NCBI Taxonomy" id="1630594"/>
    <lineage>
        <taxon>Bacteria</taxon>
        <taxon>Bacillati</taxon>
        <taxon>Actinomycetota</taxon>
        <taxon>Actinomycetes</taxon>
        <taxon>Micrococcales</taxon>
        <taxon>Micrococcaceae</taxon>
        <taxon>Arthrobacter</taxon>
    </lineage>
</organism>